<dbReference type="EMBL" id="MEVI01000002">
    <property type="protein sequence ID" value="OGC55527.1"/>
    <property type="molecule type" value="Genomic_DNA"/>
</dbReference>
<gene>
    <name evidence="5" type="primary">rpmG</name>
    <name evidence="6" type="ORF">A3A78_01055</name>
</gene>
<evidence type="ECO:0000256" key="2">
    <source>
        <dbReference type="ARBA" id="ARBA00022980"/>
    </source>
</evidence>
<dbReference type="NCBIfam" id="TIGR01023">
    <property type="entry name" value="rpmG_bact"/>
    <property type="match status" value="1"/>
</dbReference>
<dbReference type="GO" id="GO:0005840">
    <property type="term" value="C:ribosome"/>
    <property type="evidence" value="ECO:0007669"/>
    <property type="project" value="UniProtKB-KW"/>
</dbReference>
<dbReference type="NCBIfam" id="NF001764">
    <property type="entry name" value="PRK00504.1"/>
    <property type="match status" value="1"/>
</dbReference>
<dbReference type="PANTHER" id="PTHR43168:SF2">
    <property type="entry name" value="LARGE RIBOSOMAL SUBUNIT PROTEIN BL33C"/>
    <property type="match status" value="1"/>
</dbReference>
<evidence type="ECO:0000256" key="5">
    <source>
        <dbReference type="HAMAP-Rule" id="MF_00294"/>
    </source>
</evidence>
<dbReference type="GO" id="GO:1990904">
    <property type="term" value="C:ribonucleoprotein complex"/>
    <property type="evidence" value="ECO:0007669"/>
    <property type="project" value="UniProtKB-KW"/>
</dbReference>
<evidence type="ECO:0000256" key="3">
    <source>
        <dbReference type="ARBA" id="ARBA00023274"/>
    </source>
</evidence>
<dbReference type="AlphaFoldDB" id="A0A1F4VEB6"/>
<keyword evidence="3 5" id="KW-0687">Ribonucleoprotein</keyword>
<dbReference type="Gene3D" id="2.20.28.120">
    <property type="entry name" value="Ribosomal protein L33"/>
    <property type="match status" value="1"/>
</dbReference>
<proteinExistence type="inferred from homology"/>
<comment type="similarity">
    <text evidence="1 5">Belongs to the bacterial ribosomal protein bL33 family.</text>
</comment>
<dbReference type="InterPro" id="IPR001705">
    <property type="entry name" value="Ribosomal_bL33"/>
</dbReference>
<dbReference type="PROSITE" id="PS00582">
    <property type="entry name" value="RIBOSOMAL_L33"/>
    <property type="match status" value="1"/>
</dbReference>
<accession>A0A1F4VEB6</accession>
<protein>
    <recommendedName>
        <fullName evidence="4 5">Large ribosomal subunit protein bL33</fullName>
    </recommendedName>
</protein>
<dbReference type="PANTHER" id="PTHR43168">
    <property type="entry name" value="50S RIBOSOMAL PROTEIN L33, CHLOROPLASTIC"/>
    <property type="match status" value="1"/>
</dbReference>
<dbReference type="GO" id="GO:0006412">
    <property type="term" value="P:translation"/>
    <property type="evidence" value="ECO:0007669"/>
    <property type="project" value="UniProtKB-UniRule"/>
</dbReference>
<evidence type="ECO:0000313" key="6">
    <source>
        <dbReference type="EMBL" id="OGC55527.1"/>
    </source>
</evidence>
<dbReference type="InterPro" id="IPR011332">
    <property type="entry name" value="Ribosomal_zn-bd"/>
</dbReference>
<dbReference type="GO" id="GO:0003735">
    <property type="term" value="F:structural constituent of ribosome"/>
    <property type="evidence" value="ECO:0007669"/>
    <property type="project" value="InterPro"/>
</dbReference>
<dbReference type="HAMAP" id="MF_00294">
    <property type="entry name" value="Ribosomal_bL33"/>
    <property type="match status" value="1"/>
</dbReference>
<keyword evidence="2 5" id="KW-0689">Ribosomal protein</keyword>
<sequence>MAKKTSRILLLLVCTQCKSQNYITAKNKINSTDKITLKKYCKKCKAHTEHKESTKLK</sequence>
<dbReference type="Proteomes" id="UP000176504">
    <property type="component" value="Unassembled WGS sequence"/>
</dbReference>
<name>A0A1F4VEB6_UNCKA</name>
<evidence type="ECO:0000313" key="7">
    <source>
        <dbReference type="Proteomes" id="UP000176504"/>
    </source>
</evidence>
<comment type="caution">
    <text evidence="6">The sequence shown here is derived from an EMBL/GenBank/DDBJ whole genome shotgun (WGS) entry which is preliminary data.</text>
</comment>
<dbReference type="NCBIfam" id="NF001860">
    <property type="entry name" value="PRK00595.1"/>
    <property type="match status" value="1"/>
</dbReference>
<organism evidence="6 7">
    <name type="scientific">candidate division WWE3 bacterium RIFCSPLOWO2_01_FULL_41_18</name>
    <dbReference type="NCBI Taxonomy" id="1802625"/>
    <lineage>
        <taxon>Bacteria</taxon>
        <taxon>Katanobacteria</taxon>
    </lineage>
</organism>
<evidence type="ECO:0000256" key="4">
    <source>
        <dbReference type="ARBA" id="ARBA00035176"/>
    </source>
</evidence>
<evidence type="ECO:0000256" key="1">
    <source>
        <dbReference type="ARBA" id="ARBA00007596"/>
    </source>
</evidence>
<reference evidence="6 7" key="1">
    <citation type="journal article" date="2016" name="Nat. Commun.">
        <title>Thousands of microbial genomes shed light on interconnected biogeochemical processes in an aquifer system.</title>
        <authorList>
            <person name="Anantharaman K."/>
            <person name="Brown C.T."/>
            <person name="Hug L.A."/>
            <person name="Sharon I."/>
            <person name="Castelle C.J."/>
            <person name="Probst A.J."/>
            <person name="Thomas B.C."/>
            <person name="Singh A."/>
            <person name="Wilkins M.J."/>
            <person name="Karaoz U."/>
            <person name="Brodie E.L."/>
            <person name="Williams K.H."/>
            <person name="Hubbard S.S."/>
            <person name="Banfield J.F."/>
        </authorList>
    </citation>
    <scope>NUCLEOTIDE SEQUENCE [LARGE SCALE GENOMIC DNA]</scope>
</reference>
<dbReference type="Pfam" id="PF00471">
    <property type="entry name" value="Ribosomal_L33"/>
    <property type="match status" value="1"/>
</dbReference>
<dbReference type="GO" id="GO:0005737">
    <property type="term" value="C:cytoplasm"/>
    <property type="evidence" value="ECO:0007669"/>
    <property type="project" value="UniProtKB-ARBA"/>
</dbReference>
<dbReference type="SUPFAM" id="SSF57829">
    <property type="entry name" value="Zn-binding ribosomal proteins"/>
    <property type="match status" value="1"/>
</dbReference>
<dbReference type="InterPro" id="IPR038584">
    <property type="entry name" value="Ribosomal_bL33_sf"/>
</dbReference>
<dbReference type="InterPro" id="IPR018264">
    <property type="entry name" value="Ribosomal_bL33_CS"/>
</dbReference>